<reference evidence="2 3" key="1">
    <citation type="journal article" date="2009" name="Int. J. Syst. Evol. Microbiol.">
        <title>Nocardioides caeni sp. nov., isolated from wastewater.</title>
        <authorList>
            <person name="Yoon J.H."/>
            <person name="Kang S.J."/>
            <person name="Park S."/>
            <person name="Kim W."/>
            <person name="Oh T.K."/>
        </authorList>
    </citation>
    <scope>NUCLEOTIDE SEQUENCE [LARGE SCALE GENOMIC DNA]</scope>
    <source>
        <strain evidence="2 3">DSM 23134</strain>
    </source>
</reference>
<dbReference type="AlphaFoldDB" id="A0A4V4HLI0"/>
<gene>
    <name evidence="2" type="ORF">E9934_01675</name>
</gene>
<comment type="caution">
    <text evidence="2">The sequence shown here is derived from an EMBL/GenBank/DDBJ whole genome shotgun (WGS) entry which is preliminary data.</text>
</comment>
<sequence>MHPACLPLAQVRGHTFPELERVLHGGSAVYDFEGDHGSAAGGGPAPWLLALEVPRFGIEYGASRALDLTACLLRADRDLGRGRPVLVLPGFSANDRLTGRLRGHLAQRGWDVHGWGLGTNHGLTEQIVTGLPRRFVEIAERSGQPVSVVGWSFGGLLARWLAHQQPDRVRQVVTLGSPWRAEGEQTRATAMFERSRTKHGMVDDAREIVDLLRGEVPVPLTAVWSKSDGIVPWRGCTVDPVAPGDGRAPAENVEVVSSHVGMVANPLVLRIVVDRLGQDTAAWRPYRAPTKVA</sequence>
<name>A0A4V4HLI0_9ACTN</name>
<protein>
    <submittedName>
        <fullName evidence="2">Alpha/beta hydrolase</fullName>
    </submittedName>
</protein>
<dbReference type="InterPro" id="IPR000073">
    <property type="entry name" value="AB_hydrolase_1"/>
</dbReference>
<dbReference type="InterPro" id="IPR029058">
    <property type="entry name" value="AB_hydrolase_fold"/>
</dbReference>
<proteinExistence type="predicted"/>
<evidence type="ECO:0000313" key="3">
    <source>
        <dbReference type="Proteomes" id="UP000307087"/>
    </source>
</evidence>
<keyword evidence="3" id="KW-1185">Reference proteome</keyword>
<accession>A0A4V4HLI0</accession>
<dbReference type="Proteomes" id="UP000307087">
    <property type="component" value="Unassembled WGS sequence"/>
</dbReference>
<dbReference type="GO" id="GO:0016787">
    <property type="term" value="F:hydrolase activity"/>
    <property type="evidence" value="ECO:0007669"/>
    <property type="project" value="UniProtKB-KW"/>
</dbReference>
<evidence type="ECO:0000313" key="2">
    <source>
        <dbReference type="EMBL" id="THV18366.1"/>
    </source>
</evidence>
<dbReference type="EMBL" id="STGW01000001">
    <property type="protein sequence ID" value="THV18366.1"/>
    <property type="molecule type" value="Genomic_DNA"/>
</dbReference>
<organism evidence="2 3">
    <name type="scientific">Nocardioides caeni</name>
    <dbReference type="NCBI Taxonomy" id="574700"/>
    <lineage>
        <taxon>Bacteria</taxon>
        <taxon>Bacillati</taxon>
        <taxon>Actinomycetota</taxon>
        <taxon>Actinomycetes</taxon>
        <taxon>Propionibacteriales</taxon>
        <taxon>Nocardioidaceae</taxon>
        <taxon>Nocardioides</taxon>
    </lineage>
</organism>
<dbReference type="Pfam" id="PF00561">
    <property type="entry name" value="Abhydrolase_1"/>
    <property type="match status" value="1"/>
</dbReference>
<keyword evidence="2" id="KW-0378">Hydrolase</keyword>
<evidence type="ECO:0000259" key="1">
    <source>
        <dbReference type="Pfam" id="PF00561"/>
    </source>
</evidence>
<dbReference type="Gene3D" id="3.40.50.1820">
    <property type="entry name" value="alpha/beta hydrolase"/>
    <property type="match status" value="1"/>
</dbReference>
<feature type="domain" description="AB hydrolase-1" evidence="1">
    <location>
        <begin position="144"/>
        <end position="187"/>
    </location>
</feature>
<dbReference type="SUPFAM" id="SSF53474">
    <property type="entry name" value="alpha/beta-Hydrolases"/>
    <property type="match status" value="1"/>
</dbReference>